<dbReference type="PANTHER" id="PTHR31836">
    <property type="match status" value="1"/>
</dbReference>
<feature type="chain" id="PRO_5021482379" evidence="2">
    <location>
        <begin position="20"/>
        <end position="127"/>
    </location>
</feature>
<sequence>MVGKLVTLFPFLFIATASAMTVPEKRQVQNPGQGTWFNSNAVGACGVFESDSDHIVAVSTQLRQFLGGNGNTCGRRITASSGGRSTTVTVTDVCPGCGLTDLDFSPAAFQDLAPLSVGRINIDWVFS</sequence>
<dbReference type="STRING" id="50990.A0A4Y7PLM2"/>
<dbReference type="VEuPathDB" id="FungiDB:BD410DRAFT_87541"/>
<dbReference type="EMBL" id="ML170264">
    <property type="protein sequence ID" value="TDL15732.1"/>
    <property type="molecule type" value="Genomic_DNA"/>
</dbReference>
<name>A0A4Y7PLM2_9AGAM</name>
<keyword evidence="1 2" id="KW-0732">Signal</keyword>
<dbReference type="Proteomes" id="UP000294933">
    <property type="component" value="Unassembled WGS sequence"/>
</dbReference>
<dbReference type="OrthoDB" id="623670at2759"/>
<evidence type="ECO:0000313" key="5">
    <source>
        <dbReference type="Proteomes" id="UP000294933"/>
    </source>
</evidence>
<feature type="signal peptide" evidence="2">
    <location>
        <begin position="1"/>
        <end position="19"/>
    </location>
</feature>
<evidence type="ECO:0000256" key="2">
    <source>
        <dbReference type="SAM" id="SignalP"/>
    </source>
</evidence>
<accession>A0A4Y7PLM2</accession>
<evidence type="ECO:0000313" key="4">
    <source>
        <dbReference type="EMBL" id="TDL15732.1"/>
    </source>
</evidence>
<keyword evidence="5" id="KW-1185">Reference proteome</keyword>
<protein>
    <submittedName>
        <fullName evidence="4">Plant expansin</fullName>
    </submittedName>
</protein>
<dbReference type="PANTHER" id="PTHR31836:SF28">
    <property type="entry name" value="SRCR DOMAIN-CONTAINING PROTEIN-RELATED"/>
    <property type="match status" value="1"/>
</dbReference>
<organism evidence="4 5">
    <name type="scientific">Rickenella mellea</name>
    <dbReference type="NCBI Taxonomy" id="50990"/>
    <lineage>
        <taxon>Eukaryota</taxon>
        <taxon>Fungi</taxon>
        <taxon>Dikarya</taxon>
        <taxon>Basidiomycota</taxon>
        <taxon>Agaricomycotina</taxon>
        <taxon>Agaricomycetes</taxon>
        <taxon>Hymenochaetales</taxon>
        <taxon>Rickenellaceae</taxon>
        <taxon>Rickenella</taxon>
    </lineage>
</organism>
<evidence type="ECO:0000256" key="1">
    <source>
        <dbReference type="ARBA" id="ARBA00022729"/>
    </source>
</evidence>
<reference evidence="4 5" key="1">
    <citation type="submission" date="2018-06" db="EMBL/GenBank/DDBJ databases">
        <title>A transcriptomic atlas of mushroom development highlights an independent origin of complex multicellularity.</title>
        <authorList>
            <consortium name="DOE Joint Genome Institute"/>
            <person name="Krizsan K."/>
            <person name="Almasi E."/>
            <person name="Merenyi Z."/>
            <person name="Sahu N."/>
            <person name="Viragh M."/>
            <person name="Koszo T."/>
            <person name="Mondo S."/>
            <person name="Kiss B."/>
            <person name="Balint B."/>
            <person name="Kues U."/>
            <person name="Barry K."/>
            <person name="Hegedus J.C."/>
            <person name="Henrissat B."/>
            <person name="Johnson J."/>
            <person name="Lipzen A."/>
            <person name="Ohm R."/>
            <person name="Nagy I."/>
            <person name="Pangilinan J."/>
            <person name="Yan J."/>
            <person name="Xiong Y."/>
            <person name="Grigoriev I.V."/>
            <person name="Hibbett D.S."/>
            <person name="Nagy L.G."/>
        </authorList>
    </citation>
    <scope>NUCLEOTIDE SEQUENCE [LARGE SCALE GENOMIC DNA]</scope>
    <source>
        <strain evidence="4 5">SZMC22713</strain>
    </source>
</reference>
<dbReference type="CDD" id="cd22191">
    <property type="entry name" value="DPBB_RlpA_EXP_N-like"/>
    <property type="match status" value="1"/>
</dbReference>
<dbReference type="InterPro" id="IPR051477">
    <property type="entry name" value="Expansin_CellWall"/>
</dbReference>
<dbReference type="Pfam" id="PF03330">
    <property type="entry name" value="DPBB_1"/>
    <property type="match status" value="1"/>
</dbReference>
<evidence type="ECO:0000259" key="3">
    <source>
        <dbReference type="Pfam" id="PF03330"/>
    </source>
</evidence>
<gene>
    <name evidence="4" type="ORF">BD410DRAFT_87541</name>
</gene>
<feature type="domain" description="RlpA-like protein double-psi beta-barrel" evidence="3">
    <location>
        <begin position="72"/>
        <end position="123"/>
    </location>
</feature>
<dbReference type="InterPro" id="IPR009009">
    <property type="entry name" value="RlpA-like_DPBB"/>
</dbReference>
<proteinExistence type="predicted"/>
<dbReference type="SUPFAM" id="SSF50685">
    <property type="entry name" value="Barwin-like endoglucanases"/>
    <property type="match status" value="1"/>
</dbReference>
<dbReference type="InterPro" id="IPR036908">
    <property type="entry name" value="RlpA-like_sf"/>
</dbReference>
<dbReference type="Gene3D" id="2.40.40.10">
    <property type="entry name" value="RlpA-like domain"/>
    <property type="match status" value="1"/>
</dbReference>
<dbReference type="AlphaFoldDB" id="A0A4Y7PLM2"/>